<dbReference type="Gene3D" id="3.10.580.10">
    <property type="entry name" value="CBS-domain"/>
    <property type="match status" value="1"/>
</dbReference>
<dbReference type="PROSITE" id="PS51371">
    <property type="entry name" value="CBS"/>
    <property type="match status" value="1"/>
</dbReference>
<dbReference type="Proteomes" id="UP000054498">
    <property type="component" value="Unassembled WGS sequence"/>
</dbReference>
<dbReference type="RefSeq" id="XP_013899663.1">
    <property type="nucleotide sequence ID" value="XM_014044209.1"/>
</dbReference>
<dbReference type="KEGG" id="mng:MNEG_7315"/>
<reference evidence="3 4" key="1">
    <citation type="journal article" date="2013" name="BMC Genomics">
        <title>Reconstruction of the lipid metabolism for the microalga Monoraphidium neglectum from its genome sequence reveals characteristics suitable for biofuel production.</title>
        <authorList>
            <person name="Bogen C."/>
            <person name="Al-Dilaimi A."/>
            <person name="Albersmeier A."/>
            <person name="Wichmann J."/>
            <person name="Grundmann M."/>
            <person name="Rupp O."/>
            <person name="Lauersen K.J."/>
            <person name="Blifernez-Klassen O."/>
            <person name="Kalinowski J."/>
            <person name="Goesmann A."/>
            <person name="Mussgnug J.H."/>
            <person name="Kruse O."/>
        </authorList>
    </citation>
    <scope>NUCLEOTIDE SEQUENCE [LARGE SCALE GENOMIC DNA]</scope>
    <source>
        <strain evidence="3 4">SAG 48.87</strain>
    </source>
</reference>
<protein>
    <recommendedName>
        <fullName evidence="2">CBS domain-containing protein</fullName>
    </recommendedName>
</protein>
<name>A0A0D2KZR3_9CHLO</name>
<evidence type="ECO:0000256" key="1">
    <source>
        <dbReference type="PROSITE-ProRule" id="PRU00703"/>
    </source>
</evidence>
<evidence type="ECO:0000313" key="4">
    <source>
        <dbReference type="Proteomes" id="UP000054498"/>
    </source>
</evidence>
<dbReference type="InterPro" id="IPR046342">
    <property type="entry name" value="CBS_dom_sf"/>
</dbReference>
<accession>A0A0D2KZR3</accession>
<organism evidence="3 4">
    <name type="scientific">Monoraphidium neglectum</name>
    <dbReference type="NCBI Taxonomy" id="145388"/>
    <lineage>
        <taxon>Eukaryota</taxon>
        <taxon>Viridiplantae</taxon>
        <taxon>Chlorophyta</taxon>
        <taxon>core chlorophytes</taxon>
        <taxon>Chlorophyceae</taxon>
        <taxon>CS clade</taxon>
        <taxon>Sphaeropleales</taxon>
        <taxon>Selenastraceae</taxon>
        <taxon>Monoraphidium</taxon>
    </lineage>
</organism>
<gene>
    <name evidence="3" type="ORF">MNEG_7315</name>
</gene>
<dbReference type="SUPFAM" id="SSF54631">
    <property type="entry name" value="CBS-domain pair"/>
    <property type="match status" value="1"/>
</dbReference>
<evidence type="ECO:0000313" key="3">
    <source>
        <dbReference type="EMBL" id="KIZ00644.1"/>
    </source>
</evidence>
<dbReference type="InterPro" id="IPR000644">
    <property type="entry name" value="CBS_dom"/>
</dbReference>
<dbReference type="STRING" id="145388.A0A0D2KZR3"/>
<sequence length="112" mass="12446">MAFESAKRFLRENHLAPLLTNDQPALQTLNKWTTVGTALQVLSSANVLSCPVLDEDGEYYGCLSVNDLLRSLNATLETKDPEWTEKLEQLTKEELVALGNDFCAQVRGRGYG</sequence>
<feature type="domain" description="CBS" evidence="2">
    <location>
        <begin position="22"/>
        <end position="78"/>
    </location>
</feature>
<proteinExistence type="predicted"/>
<evidence type="ECO:0000259" key="2">
    <source>
        <dbReference type="PROSITE" id="PS51371"/>
    </source>
</evidence>
<keyword evidence="4" id="KW-1185">Reference proteome</keyword>
<keyword evidence="1" id="KW-0129">CBS domain</keyword>
<dbReference type="Pfam" id="PF00571">
    <property type="entry name" value="CBS"/>
    <property type="match status" value="1"/>
</dbReference>
<dbReference type="AlphaFoldDB" id="A0A0D2KZR3"/>
<dbReference type="EMBL" id="KK101502">
    <property type="protein sequence ID" value="KIZ00644.1"/>
    <property type="molecule type" value="Genomic_DNA"/>
</dbReference>
<dbReference type="GeneID" id="25740191"/>